<reference evidence="1" key="1">
    <citation type="submission" date="2022-08" db="EMBL/GenBank/DDBJ databases">
        <title>Genome sequencing of akame (Lates japonicus).</title>
        <authorList>
            <person name="Hashiguchi Y."/>
            <person name="Takahashi H."/>
        </authorList>
    </citation>
    <scope>NUCLEOTIDE SEQUENCE</scope>
    <source>
        <strain evidence="1">Kochi</strain>
    </source>
</reference>
<evidence type="ECO:0000313" key="1">
    <source>
        <dbReference type="EMBL" id="GLD47166.1"/>
    </source>
</evidence>
<comment type="caution">
    <text evidence="1">The sequence shown here is derived from an EMBL/GenBank/DDBJ whole genome shotgun (WGS) entry which is preliminary data.</text>
</comment>
<name>A0AAD3M466_LATJO</name>
<organism evidence="1 2">
    <name type="scientific">Lates japonicus</name>
    <name type="common">Japanese lates</name>
    <dbReference type="NCBI Taxonomy" id="270547"/>
    <lineage>
        <taxon>Eukaryota</taxon>
        <taxon>Metazoa</taxon>
        <taxon>Chordata</taxon>
        <taxon>Craniata</taxon>
        <taxon>Vertebrata</taxon>
        <taxon>Euteleostomi</taxon>
        <taxon>Actinopterygii</taxon>
        <taxon>Neopterygii</taxon>
        <taxon>Teleostei</taxon>
        <taxon>Neoteleostei</taxon>
        <taxon>Acanthomorphata</taxon>
        <taxon>Carangaria</taxon>
        <taxon>Carangaria incertae sedis</taxon>
        <taxon>Centropomidae</taxon>
        <taxon>Lates</taxon>
    </lineage>
</organism>
<accession>A0AAD3M466</accession>
<keyword evidence="2" id="KW-1185">Reference proteome</keyword>
<dbReference type="PANTHER" id="PTHR45913">
    <property type="entry name" value="EPM2A-INTERACTING PROTEIN 1"/>
    <property type="match status" value="1"/>
</dbReference>
<dbReference type="Proteomes" id="UP001279410">
    <property type="component" value="Unassembled WGS sequence"/>
</dbReference>
<proteinExistence type="predicted"/>
<dbReference type="AlphaFoldDB" id="A0AAD3M466"/>
<protein>
    <submittedName>
        <fullName evidence="1">General transcription factor II-I repeat domain-containing protein 2-like protein</fullName>
    </submittedName>
</protein>
<gene>
    <name evidence="1" type="ORF">AKAME5_000139200</name>
</gene>
<dbReference type="PANTHER" id="PTHR45913:SF11">
    <property type="entry name" value="EPM2A-INTERACTING PROTEIN 1"/>
    <property type="match status" value="1"/>
</dbReference>
<evidence type="ECO:0000313" key="2">
    <source>
        <dbReference type="Proteomes" id="UP001279410"/>
    </source>
</evidence>
<sequence>MKEQISPTMLPIAQFAEKLSVLSPEFTRRFAEFEAQKCRFELLSNLFAVDLKSTPTNLQMELIELQCSDTLKSKYDSVGAAQFPCFLPDTLPQLRAQAAQMLSIVGSTYLCEQLFSSMKMNKTPHRSRLTDEHLHSVLRISSAQSLTPDIDELASKKRCQVSGLDQCASEYIVLFPY</sequence>
<dbReference type="EMBL" id="BRZM01000003">
    <property type="protein sequence ID" value="GLD47166.1"/>
    <property type="molecule type" value="Genomic_DNA"/>
</dbReference>